<organism evidence="2 3">
    <name type="scientific">Grus japonensis</name>
    <name type="common">Japanese crane</name>
    <name type="synonym">Red-crowned crane</name>
    <dbReference type="NCBI Taxonomy" id="30415"/>
    <lineage>
        <taxon>Eukaryota</taxon>
        <taxon>Metazoa</taxon>
        <taxon>Chordata</taxon>
        <taxon>Craniata</taxon>
        <taxon>Vertebrata</taxon>
        <taxon>Euteleostomi</taxon>
        <taxon>Archelosauria</taxon>
        <taxon>Archosauria</taxon>
        <taxon>Dinosauria</taxon>
        <taxon>Saurischia</taxon>
        <taxon>Theropoda</taxon>
        <taxon>Coelurosauria</taxon>
        <taxon>Aves</taxon>
        <taxon>Neognathae</taxon>
        <taxon>Neoaves</taxon>
        <taxon>Gruiformes</taxon>
        <taxon>Gruidae</taxon>
        <taxon>Grus</taxon>
    </lineage>
</organism>
<protein>
    <submittedName>
        <fullName evidence="2">Uncharacterized protein</fullName>
    </submittedName>
</protein>
<evidence type="ECO:0000313" key="3">
    <source>
        <dbReference type="Proteomes" id="UP001623348"/>
    </source>
</evidence>
<evidence type="ECO:0000256" key="1">
    <source>
        <dbReference type="SAM" id="MobiDB-lite"/>
    </source>
</evidence>
<reference evidence="2 3" key="1">
    <citation type="submission" date="2024-06" db="EMBL/GenBank/DDBJ databases">
        <title>The draft genome of Grus japonensis, version 3.</title>
        <authorList>
            <person name="Nabeshima K."/>
            <person name="Suzuki S."/>
            <person name="Onuma M."/>
        </authorList>
    </citation>
    <scope>NUCLEOTIDE SEQUENCE [LARGE SCALE GENOMIC DNA]</scope>
    <source>
        <strain evidence="2 3">451A</strain>
    </source>
</reference>
<dbReference type="EMBL" id="BAAFJT010000040">
    <property type="protein sequence ID" value="GAB0202557.1"/>
    <property type="molecule type" value="Genomic_DNA"/>
</dbReference>
<evidence type="ECO:0000313" key="2">
    <source>
        <dbReference type="EMBL" id="GAB0202557.1"/>
    </source>
</evidence>
<dbReference type="Proteomes" id="UP001623348">
    <property type="component" value="Unassembled WGS sequence"/>
</dbReference>
<name>A0ABC9Y178_GRUJA</name>
<gene>
    <name evidence="2" type="ORF">GRJ2_002721300</name>
</gene>
<accession>A0ABC9Y178</accession>
<comment type="caution">
    <text evidence="2">The sequence shown here is derived from an EMBL/GenBank/DDBJ whole genome shotgun (WGS) entry which is preliminary data.</text>
</comment>
<feature type="region of interest" description="Disordered" evidence="1">
    <location>
        <begin position="71"/>
        <end position="115"/>
    </location>
</feature>
<dbReference type="AlphaFoldDB" id="A0ABC9Y178"/>
<keyword evidence="3" id="KW-1185">Reference proteome</keyword>
<proteinExistence type="predicted"/>
<sequence>MVKMRKSDLLETPCPLVHKQFPARQLQVQALPRSCLLDTNSYLGPPAIPGQVDIGDEMNGKIERCGYEVRGRAAPPGGEAAPGGGAELPTPEPPSPVTCQGAHRVHDGGGGARRRRWRRQQQQQRVENGGFRGAADPFYLHLNALYIALVDFVYQIFQRVWGGLSYFEECTQRTNYIVSGFPCVCWTICYQFLEY</sequence>